<dbReference type="AlphaFoldDB" id="A0A7D8UX08"/>
<organism evidence="1 2">
    <name type="scientific">Lachnellula cervina</name>
    <dbReference type="NCBI Taxonomy" id="1316786"/>
    <lineage>
        <taxon>Eukaryota</taxon>
        <taxon>Fungi</taxon>
        <taxon>Dikarya</taxon>
        <taxon>Ascomycota</taxon>
        <taxon>Pezizomycotina</taxon>
        <taxon>Leotiomycetes</taxon>
        <taxon>Helotiales</taxon>
        <taxon>Lachnaceae</taxon>
        <taxon>Lachnellula</taxon>
    </lineage>
</organism>
<protein>
    <submittedName>
        <fullName evidence="1">Uncharacterized protein</fullName>
    </submittedName>
</protein>
<gene>
    <name evidence="1" type="ORF">LCER1_G002106</name>
</gene>
<name>A0A7D8UX08_9HELO</name>
<dbReference type="Proteomes" id="UP000481288">
    <property type="component" value="Unassembled WGS sequence"/>
</dbReference>
<reference evidence="1 2" key="1">
    <citation type="submission" date="2018-05" db="EMBL/GenBank/DDBJ databases">
        <title>Whole genome sequencing for identification of molecular markers to develop diagnostic detection tools for the regulated plant pathogen Lachnellula willkommii.</title>
        <authorList>
            <person name="Giroux E."/>
            <person name="Bilodeau G."/>
        </authorList>
    </citation>
    <scope>NUCLEOTIDE SEQUENCE [LARGE SCALE GENOMIC DNA]</scope>
    <source>
        <strain evidence="1 2">CBS 625.97</strain>
    </source>
</reference>
<sequence>MPNGQWPQPELSLGAPYGSLNILARYKFWEIKNNSPAHNTWRAVSEQIINLIEDRFETLDAQDTDLMVEMFMIAGEKAKPTPIVLFRSQSKIARQRAIKLVHERSLLASHPGVMMADCSMLPRPLVTEGVSGMPALLPGVYSSDALRHCGASVIISRGQAGSLSEATLGGILCIGGLFYGMTTAHACLRTPGGAVDCVTESDFALYENSGLDVTLKEECEIVEMTSKGELCLFET</sequence>
<dbReference type="OrthoDB" id="409136at2759"/>
<dbReference type="EMBL" id="QGMG01000071">
    <property type="protein sequence ID" value="TVY57858.1"/>
    <property type="molecule type" value="Genomic_DNA"/>
</dbReference>
<evidence type="ECO:0000313" key="1">
    <source>
        <dbReference type="EMBL" id="TVY57858.1"/>
    </source>
</evidence>
<proteinExistence type="predicted"/>
<comment type="caution">
    <text evidence="1">The sequence shown here is derived from an EMBL/GenBank/DDBJ whole genome shotgun (WGS) entry which is preliminary data.</text>
</comment>
<accession>A0A7D8UX08</accession>
<keyword evidence="2" id="KW-1185">Reference proteome</keyword>
<evidence type="ECO:0000313" key="2">
    <source>
        <dbReference type="Proteomes" id="UP000481288"/>
    </source>
</evidence>